<dbReference type="EMBL" id="FXTJ01000002">
    <property type="protein sequence ID" value="SMO62733.1"/>
    <property type="molecule type" value="Genomic_DNA"/>
</dbReference>
<protein>
    <submittedName>
        <fullName evidence="1">Uncharacterized protein</fullName>
    </submittedName>
</protein>
<keyword evidence="2" id="KW-1185">Reference proteome</keyword>
<accession>A0A521CTJ0</accession>
<dbReference type="Proteomes" id="UP000317484">
    <property type="component" value="Unassembled WGS sequence"/>
</dbReference>
<organism evidence="1 2">
    <name type="scientific">Geodermatophilus aquaeductus</name>
    <dbReference type="NCBI Taxonomy" id="1564161"/>
    <lineage>
        <taxon>Bacteria</taxon>
        <taxon>Bacillati</taxon>
        <taxon>Actinomycetota</taxon>
        <taxon>Actinomycetes</taxon>
        <taxon>Geodermatophilales</taxon>
        <taxon>Geodermatophilaceae</taxon>
        <taxon>Geodermatophilus</taxon>
    </lineage>
</organism>
<proteinExistence type="predicted"/>
<evidence type="ECO:0000313" key="2">
    <source>
        <dbReference type="Proteomes" id="UP000317484"/>
    </source>
</evidence>
<reference evidence="1 2" key="1">
    <citation type="submission" date="2017-05" db="EMBL/GenBank/DDBJ databases">
        <authorList>
            <person name="Varghese N."/>
            <person name="Submissions S."/>
        </authorList>
    </citation>
    <scope>NUCLEOTIDE SEQUENCE [LARGE SCALE GENOMIC DNA]</scope>
    <source>
        <strain evidence="1 2">DSM 46834</strain>
    </source>
</reference>
<dbReference type="AlphaFoldDB" id="A0A521CTJ0"/>
<gene>
    <name evidence="1" type="ORF">SAMN06273567_102630</name>
</gene>
<name>A0A521CTJ0_9ACTN</name>
<evidence type="ECO:0000313" key="1">
    <source>
        <dbReference type="EMBL" id="SMO62733.1"/>
    </source>
</evidence>
<sequence length="127" mass="12855">MVVNYLGGDATESSAIPSGVTITVTGASTSSDLWDVQEGGCSGGKPCVPGFVFTADNEDAAVCVVAVSYVGSDVPEGGDVVEEPDSTLSLDGRVECPGMSKAECDELAVGIETDDQDIPLDPPEPGE</sequence>